<sequence length="209" mass="22972">MKTVQLMAIGLLLVSSFSCKEAKKEADKVGDEIENKETFTVVADSTTIKFTAYKTTDKKGVRGEFTTVNLKNAEAKTSTIDALNGLEFSIPISSLFTNDATKTRDPKIMEFFFGVMDSTEFISGTFKFDDAEKCSIELKLNGVTANLPMEYSVTDGRHISFSGVMNLEKWNALDAVASLNKACEELHKGTDGVSKTWNVVAIEATTYLK</sequence>
<accession>A0A3B0TF43</accession>
<dbReference type="EMBL" id="UOEL01000075">
    <property type="protein sequence ID" value="VAW11967.1"/>
    <property type="molecule type" value="Genomic_DNA"/>
</dbReference>
<proteinExistence type="predicted"/>
<dbReference type="InterPro" id="IPR036761">
    <property type="entry name" value="TTHA0802/YceI-like_sf"/>
</dbReference>
<dbReference type="AlphaFoldDB" id="A0A3B0TF43"/>
<dbReference type="Gene3D" id="2.40.128.110">
    <property type="entry name" value="Lipid/polyisoprenoid-binding, YceI-like"/>
    <property type="match status" value="1"/>
</dbReference>
<organism evidence="1">
    <name type="scientific">hydrothermal vent metagenome</name>
    <dbReference type="NCBI Taxonomy" id="652676"/>
    <lineage>
        <taxon>unclassified sequences</taxon>
        <taxon>metagenomes</taxon>
        <taxon>ecological metagenomes</taxon>
    </lineage>
</organism>
<protein>
    <submittedName>
        <fullName evidence="1">Uncharacterized protein</fullName>
    </submittedName>
</protein>
<dbReference type="PROSITE" id="PS51257">
    <property type="entry name" value="PROKAR_LIPOPROTEIN"/>
    <property type="match status" value="1"/>
</dbReference>
<evidence type="ECO:0000313" key="1">
    <source>
        <dbReference type="EMBL" id="VAW11967.1"/>
    </source>
</evidence>
<name>A0A3B0TF43_9ZZZZ</name>
<reference evidence="1" key="1">
    <citation type="submission" date="2018-06" db="EMBL/GenBank/DDBJ databases">
        <authorList>
            <person name="Zhirakovskaya E."/>
        </authorList>
    </citation>
    <scope>NUCLEOTIDE SEQUENCE</scope>
</reference>
<gene>
    <name evidence="1" type="ORF">MNBD_BACTEROID03-2278</name>
</gene>